<name>A7VY96_9FIRM</name>
<organism evidence="1 2">
    <name type="scientific">[Clostridium] leptum DSM 753</name>
    <dbReference type="NCBI Taxonomy" id="428125"/>
    <lineage>
        <taxon>Bacteria</taxon>
        <taxon>Bacillati</taxon>
        <taxon>Bacillota</taxon>
        <taxon>Clostridia</taxon>
        <taxon>Eubacteriales</taxon>
        <taxon>Oscillospiraceae</taxon>
        <taxon>Oscillospiraceae incertae sedis</taxon>
    </lineage>
</organism>
<sequence>MEKGVDGAEPSLPSGMRCRTGPLLPLDKLLSRTNLLAASGNQPCARCFYRLQTPAENES</sequence>
<reference evidence="1 2" key="2">
    <citation type="submission" date="2007-08" db="EMBL/GenBank/DDBJ databases">
        <authorList>
            <person name="Fulton L."/>
            <person name="Clifton S."/>
            <person name="Fulton B."/>
            <person name="Xu J."/>
            <person name="Minx P."/>
            <person name="Pepin K.H."/>
            <person name="Johnson M."/>
            <person name="Thiruvilangam P."/>
            <person name="Bhonagiri V."/>
            <person name="Nash W.E."/>
            <person name="Wang C."/>
            <person name="Mardis E.R."/>
            <person name="Wilson R.K."/>
        </authorList>
    </citation>
    <scope>NUCLEOTIDE SEQUENCE [LARGE SCALE GENOMIC DNA]</scope>
    <source>
        <strain evidence="1 2">DSM 753</strain>
    </source>
</reference>
<dbReference type="AlphaFoldDB" id="A7VY96"/>
<proteinExistence type="predicted"/>
<evidence type="ECO:0000313" key="1">
    <source>
        <dbReference type="EMBL" id="EDO59524.1"/>
    </source>
</evidence>
<dbReference type="HOGENOM" id="CLU_2952186_0_0_9"/>
<dbReference type="Proteomes" id="UP000003490">
    <property type="component" value="Unassembled WGS sequence"/>
</dbReference>
<protein>
    <submittedName>
        <fullName evidence="1">Uncharacterized protein</fullName>
    </submittedName>
</protein>
<evidence type="ECO:0000313" key="2">
    <source>
        <dbReference type="Proteomes" id="UP000003490"/>
    </source>
</evidence>
<dbReference type="EMBL" id="ABCB02000021">
    <property type="protein sequence ID" value="EDO59524.1"/>
    <property type="molecule type" value="Genomic_DNA"/>
</dbReference>
<accession>A7VY96</accession>
<comment type="caution">
    <text evidence="1">The sequence shown here is derived from an EMBL/GenBank/DDBJ whole genome shotgun (WGS) entry which is preliminary data.</text>
</comment>
<reference evidence="1 2" key="1">
    <citation type="submission" date="2007-08" db="EMBL/GenBank/DDBJ databases">
        <title>Draft genome sequence of Clostridium leptum (DSM 753).</title>
        <authorList>
            <person name="Sudarsanam P."/>
            <person name="Ley R."/>
            <person name="Guruge J."/>
            <person name="Turnbaugh P.J."/>
            <person name="Mahowald M."/>
            <person name="Liep D."/>
            <person name="Gordon J."/>
        </authorList>
    </citation>
    <scope>NUCLEOTIDE SEQUENCE [LARGE SCALE GENOMIC DNA]</scope>
    <source>
        <strain evidence="1 2">DSM 753</strain>
    </source>
</reference>
<gene>
    <name evidence="1" type="ORF">CLOLEP_03574</name>
</gene>